<dbReference type="GO" id="GO:0005524">
    <property type="term" value="F:ATP binding"/>
    <property type="evidence" value="ECO:0007669"/>
    <property type="project" value="InterPro"/>
</dbReference>
<dbReference type="SUPFAM" id="SSF52540">
    <property type="entry name" value="P-loop containing nucleoside triphosphate hydrolases"/>
    <property type="match status" value="1"/>
</dbReference>
<evidence type="ECO:0000256" key="1">
    <source>
        <dbReference type="ARBA" id="ARBA00009477"/>
    </source>
</evidence>
<feature type="domain" description="ABC transporter" evidence="4">
    <location>
        <begin position="23"/>
        <end position="298"/>
    </location>
</feature>
<dbReference type="Gene3D" id="2.40.420.20">
    <property type="match status" value="1"/>
</dbReference>
<dbReference type="InterPro" id="IPR027417">
    <property type="entry name" value="P-loop_NTPase"/>
</dbReference>
<dbReference type="Pfam" id="PF25989">
    <property type="entry name" value="YknX_C"/>
    <property type="match status" value="1"/>
</dbReference>
<dbReference type="InterPro" id="IPR058637">
    <property type="entry name" value="YknX-like_C"/>
</dbReference>
<dbReference type="PANTHER" id="PTHR30469">
    <property type="entry name" value="MULTIDRUG RESISTANCE PROTEIN MDTA"/>
    <property type="match status" value="1"/>
</dbReference>
<dbReference type="GO" id="GO:1990281">
    <property type="term" value="C:efflux pump complex"/>
    <property type="evidence" value="ECO:0007669"/>
    <property type="project" value="TreeGrafter"/>
</dbReference>
<dbReference type="Gene3D" id="3.40.50.300">
    <property type="entry name" value="P-loop containing nucleotide triphosphate hydrolases"/>
    <property type="match status" value="1"/>
</dbReference>
<keyword evidence="2" id="KW-0175">Coiled coil</keyword>
<evidence type="ECO:0000313" key="5">
    <source>
        <dbReference type="EMBL" id="MBB5021826.1"/>
    </source>
</evidence>
<comment type="caution">
    <text evidence="5">The sequence shown here is derived from an EMBL/GenBank/DDBJ whole genome shotgun (WGS) entry which is preliminary data.</text>
</comment>
<organism evidence="5 6">
    <name type="scientific">Desulfurispira natronophila</name>
    <dbReference type="NCBI Taxonomy" id="682562"/>
    <lineage>
        <taxon>Bacteria</taxon>
        <taxon>Pseudomonadati</taxon>
        <taxon>Chrysiogenota</taxon>
        <taxon>Chrysiogenia</taxon>
        <taxon>Chrysiogenales</taxon>
        <taxon>Chrysiogenaceae</taxon>
        <taxon>Desulfurispira</taxon>
    </lineage>
</organism>
<dbReference type="RefSeq" id="WP_221270423.1">
    <property type="nucleotide sequence ID" value="NZ_JACHID010000006.1"/>
</dbReference>
<evidence type="ECO:0000259" key="4">
    <source>
        <dbReference type="PROSITE" id="PS50893"/>
    </source>
</evidence>
<dbReference type="GO" id="GO:0019898">
    <property type="term" value="C:extrinsic component of membrane"/>
    <property type="evidence" value="ECO:0007669"/>
    <property type="project" value="InterPro"/>
</dbReference>
<dbReference type="GO" id="GO:0015562">
    <property type="term" value="F:efflux transmembrane transporter activity"/>
    <property type="evidence" value="ECO:0007669"/>
    <property type="project" value="TreeGrafter"/>
</dbReference>
<reference evidence="5 6" key="1">
    <citation type="submission" date="2020-08" db="EMBL/GenBank/DDBJ databases">
        <title>Genomic Encyclopedia of Type Strains, Phase IV (KMG-IV): sequencing the most valuable type-strain genomes for metagenomic binning, comparative biology and taxonomic classification.</title>
        <authorList>
            <person name="Goeker M."/>
        </authorList>
    </citation>
    <scope>NUCLEOTIDE SEQUENCE [LARGE SCALE GENOMIC DNA]</scope>
    <source>
        <strain evidence="5 6">DSM 22071</strain>
    </source>
</reference>
<evidence type="ECO:0000256" key="3">
    <source>
        <dbReference type="SAM" id="MobiDB-lite"/>
    </source>
</evidence>
<sequence length="461" mass="51356">MSAKSIDFHQTTTGLPMENTPVFRTRDLTKTYIMGEVIIHALRGVDMELYPGELVVLLGASGSGKSTLLNILGGLDAATSGEVRYREQYLTGATDRVLTEFRRHHVGFVFQFYNLIPSLTARENVAISGWLQRVELEPGDEVAAGQTLFSLEPPPTPSLDERSRKQAQELLAAVKARREAARVEKEDRQSQVSFARVEYERQQRLYDRGIASPTALDAARNELERQQYALRMAQAAHEASHFEVENARAVLDVLQGSRDSDEARMLHIQSPASGVVLQRERSREGVISAGEMVLEIGNLQELEVQVDLLSMDAVRVQPGMEVILERWGGEENLQGTVRRLKPAGFKRVSALGVDEQRVPVMVQITSPREEWQSLGAGYRVEARFILWEGSDVVQIPTSALFREDDAWQVFVVENGQARQQSIEIGRRSGLRTQITAGLEPGEQVITHPGDHLSDGSRVAHD</sequence>
<dbReference type="AlphaFoldDB" id="A0A7W8DGT1"/>
<dbReference type="Gene3D" id="6.10.140.1990">
    <property type="match status" value="1"/>
</dbReference>
<evidence type="ECO:0000313" key="6">
    <source>
        <dbReference type="Proteomes" id="UP000528322"/>
    </source>
</evidence>
<comment type="similarity">
    <text evidence="1">Belongs to the membrane fusion protein (MFP) (TC 8.A.1) family.</text>
</comment>
<feature type="compositionally biased region" description="Basic and acidic residues" evidence="3">
    <location>
        <begin position="448"/>
        <end position="461"/>
    </location>
</feature>
<gene>
    <name evidence="5" type="ORF">HNR37_001140</name>
</gene>
<dbReference type="InterPro" id="IPR003439">
    <property type="entry name" value="ABC_transporter-like_ATP-bd"/>
</dbReference>
<dbReference type="Proteomes" id="UP000528322">
    <property type="component" value="Unassembled WGS sequence"/>
</dbReference>
<dbReference type="PANTHER" id="PTHR30469:SF15">
    <property type="entry name" value="HLYD FAMILY OF SECRETION PROTEINS"/>
    <property type="match status" value="1"/>
</dbReference>
<dbReference type="GO" id="GO:0016887">
    <property type="term" value="F:ATP hydrolysis activity"/>
    <property type="evidence" value="ECO:0007669"/>
    <property type="project" value="InterPro"/>
</dbReference>
<dbReference type="GO" id="GO:1990961">
    <property type="term" value="P:xenobiotic detoxification by transmembrane export across the plasma membrane"/>
    <property type="evidence" value="ECO:0007669"/>
    <property type="project" value="InterPro"/>
</dbReference>
<evidence type="ECO:0000256" key="2">
    <source>
        <dbReference type="ARBA" id="ARBA00023054"/>
    </source>
</evidence>
<keyword evidence="6" id="KW-1185">Reference proteome</keyword>
<dbReference type="EMBL" id="JACHID010000006">
    <property type="protein sequence ID" value="MBB5021826.1"/>
    <property type="molecule type" value="Genomic_DNA"/>
</dbReference>
<protein>
    <submittedName>
        <fullName evidence="5">HlyD family secretion protein</fullName>
    </submittedName>
</protein>
<dbReference type="InterPro" id="IPR006143">
    <property type="entry name" value="RND_pump_MFP"/>
</dbReference>
<dbReference type="InterPro" id="IPR030190">
    <property type="entry name" value="MacA_alpha-hairpin_sf"/>
</dbReference>
<accession>A0A7W8DGT1</accession>
<dbReference type="Pfam" id="PF00005">
    <property type="entry name" value="ABC_tran"/>
    <property type="match status" value="1"/>
</dbReference>
<dbReference type="GO" id="GO:1990195">
    <property type="term" value="C:macrolide transmembrane transporter complex"/>
    <property type="evidence" value="ECO:0007669"/>
    <property type="project" value="InterPro"/>
</dbReference>
<proteinExistence type="inferred from homology"/>
<feature type="region of interest" description="Disordered" evidence="3">
    <location>
        <begin position="439"/>
        <end position="461"/>
    </location>
</feature>
<dbReference type="GO" id="GO:0030313">
    <property type="term" value="C:cell envelope"/>
    <property type="evidence" value="ECO:0007669"/>
    <property type="project" value="UniProtKB-SubCell"/>
</dbReference>
<dbReference type="PROSITE" id="PS50893">
    <property type="entry name" value="ABC_TRANSPORTER_2"/>
    <property type="match status" value="1"/>
</dbReference>
<name>A0A7W8DGT1_9BACT</name>
<dbReference type="NCBIfam" id="TIGR01730">
    <property type="entry name" value="RND_mfp"/>
    <property type="match status" value="1"/>
</dbReference>